<dbReference type="Pfam" id="PF13246">
    <property type="entry name" value="Cation_ATPase"/>
    <property type="match status" value="1"/>
</dbReference>
<evidence type="ECO:0000256" key="4">
    <source>
        <dbReference type="ARBA" id="ARBA00022723"/>
    </source>
</evidence>
<accession>A0AAW1PGL1</accession>
<protein>
    <recommendedName>
        <fullName evidence="13">P-type ATPase A domain-containing protein</fullName>
    </recommendedName>
</protein>
<feature type="transmembrane region" description="Helical" evidence="12">
    <location>
        <begin position="1088"/>
        <end position="1105"/>
    </location>
</feature>
<evidence type="ECO:0000256" key="1">
    <source>
        <dbReference type="ARBA" id="ARBA00004141"/>
    </source>
</evidence>
<keyword evidence="7" id="KW-0460">Magnesium</keyword>
<dbReference type="AlphaFoldDB" id="A0AAW1PGL1"/>
<keyword evidence="2" id="KW-0597">Phosphoprotein</keyword>
<reference evidence="14 15" key="1">
    <citation type="journal article" date="2024" name="Nat. Commun.">
        <title>Phylogenomics reveals the evolutionary origins of lichenization in chlorophyte algae.</title>
        <authorList>
            <person name="Puginier C."/>
            <person name="Libourel C."/>
            <person name="Otte J."/>
            <person name="Skaloud P."/>
            <person name="Haon M."/>
            <person name="Grisel S."/>
            <person name="Petersen M."/>
            <person name="Berrin J.G."/>
            <person name="Delaux P.M."/>
            <person name="Dal Grande F."/>
            <person name="Keller J."/>
        </authorList>
    </citation>
    <scope>NUCLEOTIDE SEQUENCE [LARGE SCALE GENOMIC DNA]</scope>
    <source>
        <strain evidence="14 15">SAG 2043</strain>
    </source>
</reference>
<feature type="domain" description="P-type ATPase A" evidence="13">
    <location>
        <begin position="302"/>
        <end position="417"/>
    </location>
</feature>
<evidence type="ECO:0000256" key="6">
    <source>
        <dbReference type="ARBA" id="ARBA00022840"/>
    </source>
</evidence>
<organism evidence="14 15">
    <name type="scientific">[Myrmecia] bisecta</name>
    <dbReference type="NCBI Taxonomy" id="41462"/>
    <lineage>
        <taxon>Eukaryota</taxon>
        <taxon>Viridiplantae</taxon>
        <taxon>Chlorophyta</taxon>
        <taxon>core chlorophytes</taxon>
        <taxon>Trebouxiophyceae</taxon>
        <taxon>Trebouxiales</taxon>
        <taxon>Trebouxiaceae</taxon>
        <taxon>Myrmecia</taxon>
    </lineage>
</organism>
<dbReference type="InterPro" id="IPR036412">
    <property type="entry name" value="HAD-like_sf"/>
</dbReference>
<dbReference type="Gene3D" id="1.20.1110.10">
    <property type="entry name" value="Calcium-transporting ATPase, transmembrane domain"/>
    <property type="match status" value="1"/>
</dbReference>
<dbReference type="SUPFAM" id="SSF81665">
    <property type="entry name" value="Calcium ATPase, transmembrane domain M"/>
    <property type="match status" value="1"/>
</dbReference>
<evidence type="ECO:0000256" key="10">
    <source>
        <dbReference type="ARBA" id="ARBA00023136"/>
    </source>
</evidence>
<proteinExistence type="predicted"/>
<dbReference type="InterPro" id="IPR023299">
    <property type="entry name" value="ATPase_P-typ_cyto_dom_N"/>
</dbReference>
<evidence type="ECO:0000259" key="13">
    <source>
        <dbReference type="Pfam" id="PF00122"/>
    </source>
</evidence>
<dbReference type="PROSITE" id="PS00154">
    <property type="entry name" value="ATPASE_E1_E2"/>
    <property type="match status" value="1"/>
</dbReference>
<keyword evidence="5" id="KW-0547">Nucleotide-binding</keyword>
<dbReference type="EMBL" id="JALJOR010000011">
    <property type="protein sequence ID" value="KAK9808644.1"/>
    <property type="molecule type" value="Genomic_DNA"/>
</dbReference>
<evidence type="ECO:0000256" key="3">
    <source>
        <dbReference type="ARBA" id="ARBA00022692"/>
    </source>
</evidence>
<name>A0AAW1PGL1_9CHLO</name>
<keyword evidence="9 12" id="KW-1133">Transmembrane helix</keyword>
<dbReference type="Proteomes" id="UP001489004">
    <property type="component" value="Unassembled WGS sequence"/>
</dbReference>
<feature type="transmembrane region" description="Helical" evidence="12">
    <location>
        <begin position="1130"/>
        <end position="1148"/>
    </location>
</feature>
<evidence type="ECO:0000313" key="15">
    <source>
        <dbReference type="Proteomes" id="UP001489004"/>
    </source>
</evidence>
<feature type="transmembrane region" description="Helical" evidence="12">
    <location>
        <begin position="1045"/>
        <end position="1067"/>
    </location>
</feature>
<dbReference type="GO" id="GO:0016020">
    <property type="term" value="C:membrane"/>
    <property type="evidence" value="ECO:0007669"/>
    <property type="project" value="UniProtKB-SubCell"/>
</dbReference>
<dbReference type="GO" id="GO:0046872">
    <property type="term" value="F:metal ion binding"/>
    <property type="evidence" value="ECO:0007669"/>
    <property type="project" value="UniProtKB-KW"/>
</dbReference>
<dbReference type="GO" id="GO:0140358">
    <property type="term" value="F:P-type transmembrane transporter activity"/>
    <property type="evidence" value="ECO:0007669"/>
    <property type="project" value="InterPro"/>
</dbReference>
<dbReference type="Pfam" id="PF00122">
    <property type="entry name" value="E1-E2_ATPase"/>
    <property type="match status" value="1"/>
</dbReference>
<dbReference type="PANTHER" id="PTHR45630">
    <property type="entry name" value="CATION-TRANSPORTING ATPASE-RELATED"/>
    <property type="match status" value="1"/>
</dbReference>
<evidence type="ECO:0000313" key="14">
    <source>
        <dbReference type="EMBL" id="KAK9808644.1"/>
    </source>
</evidence>
<dbReference type="InterPro" id="IPR023298">
    <property type="entry name" value="ATPase_P-typ_TM_dom_sf"/>
</dbReference>
<dbReference type="GO" id="GO:0005524">
    <property type="term" value="F:ATP binding"/>
    <property type="evidence" value="ECO:0007669"/>
    <property type="project" value="UniProtKB-KW"/>
</dbReference>
<feature type="transmembrane region" description="Helical" evidence="12">
    <location>
        <begin position="433"/>
        <end position="453"/>
    </location>
</feature>
<keyword evidence="15" id="KW-1185">Reference proteome</keyword>
<dbReference type="SUPFAM" id="SSF81660">
    <property type="entry name" value="Metal cation-transporting ATPase, ATP-binding domain N"/>
    <property type="match status" value="1"/>
</dbReference>
<keyword evidence="6" id="KW-0067">ATP-binding</keyword>
<feature type="transmembrane region" description="Helical" evidence="12">
    <location>
        <begin position="465"/>
        <end position="494"/>
    </location>
</feature>
<feature type="transmembrane region" description="Helical" evidence="12">
    <location>
        <begin position="967"/>
        <end position="985"/>
    </location>
</feature>
<feature type="transmembrane region" description="Helical" evidence="12">
    <location>
        <begin position="1006"/>
        <end position="1025"/>
    </location>
</feature>
<dbReference type="InterPro" id="IPR023214">
    <property type="entry name" value="HAD_sf"/>
</dbReference>
<dbReference type="SUPFAM" id="SSF81653">
    <property type="entry name" value="Calcium ATPase, transduction domain A"/>
    <property type="match status" value="1"/>
</dbReference>
<dbReference type="InterPro" id="IPR018303">
    <property type="entry name" value="ATPase_P-typ_P_site"/>
</dbReference>
<evidence type="ECO:0000256" key="12">
    <source>
        <dbReference type="SAM" id="Phobius"/>
    </source>
</evidence>
<comment type="catalytic activity">
    <reaction evidence="11">
        <text>ATP + H2O = ADP + phosphate + H(+)</text>
        <dbReference type="Rhea" id="RHEA:13065"/>
        <dbReference type="ChEBI" id="CHEBI:15377"/>
        <dbReference type="ChEBI" id="CHEBI:15378"/>
        <dbReference type="ChEBI" id="CHEBI:30616"/>
        <dbReference type="ChEBI" id="CHEBI:43474"/>
        <dbReference type="ChEBI" id="CHEBI:456216"/>
    </reaction>
</comment>
<dbReference type="Gene3D" id="3.40.1110.10">
    <property type="entry name" value="Calcium-transporting ATPase, cytoplasmic domain N"/>
    <property type="match status" value="1"/>
</dbReference>
<sequence>MDPAVRYSIEDPRTLVQTSGLSFFAGATAKVQQQAHKLTVPRKADGRTLDVESFQGYRLAVWKLPLAVLVLIGTAGTILFFRGRARLSVLLYLTPCRLAGAGYVLVTLTNGRQTLTRTKTFKIDTPINFACSTVRASGMGPVEHQHVSLLNAFYNRFIYNQALDTYVPIPSVPNELTPQLVEVANWLAGRTEAATVTKQPTEDLVTTFRRAKWDRAGRCRVYGRNLRRVLLPGVVEQMFLQMFSPYCIYLYAALTFQVYFFAYYWWAVVIGSITVGMVCGNVLQVYRNNNGLTKLVHYVVDVEMLENGRTRTIKSTELVPGDIVIVKPGRMPCDMVLLWGRAIMDENMLTGEVVPIRKTPFLAQHAGLAYRPDVHSACTLQGGTEVLQAWTPGQKEAVLAMVCRTRFATAEGQLLAAVATPVANSDPQYVKDILSFITAATILGFITLIPVLAKADTDGLGPKDIAILIGNMITIATPPAIPTCLAVATAFSIFRLWRRSIIVSNAERIRLAGHISMVCFDKTGTITEAGMHFKGVLPVVEGHIMSLQVQQFEWSQPMRVLLATCHGLISLDGRLMGEDLDKQPFVSMGASFVGADLVSLPSAQQGLMRTSFEAAGVSREDAAEYEDDQWLSLLRQFEFSSNRQRNVVVVKALDSDDYVVNAKGSPEAILKLVDPQSVPSNFETVLDDYASLGFRMVAIATGRLPRHVTPEEVASQTQEEIEAAANLRLLGLCVIVNKLHPESKGTLKRLHNRAQMRTVMVTGDHVITAISVAKMCGMMYERRPVCVIDAVPKGRMDESLHIIFTAVHTQPKHSVALPRQQALQTIAAGQSQCAITGPGFVEMLRRNDREVIDVVLQNITVAARMLPHHKQDLVALLGLGVDAGRYGHEHIKTAHVGVSLSATDACVAAPFTARNRNVASMAAMLAEGRCSLVITYYMFQYMIIYSIDELILTNIASLYGLSPANSQYLLMDVLFVLVLTILIALTGPETSLTREKPPGRLMSLANVLPCIVQMAVATVAQLGSLKLIQLQPWYVKTDVLANPDLAGGCQTVEVMVVFLVSLGHLIFPVFILSRHTRPHTRALRTNKPLALWLVACSMFICYMIFETRPNKLTEYYCQVDTLPMKFRGQLFAYIIACFIVAVAADSLLRRMMKRFGLNGPPHVRDEQPGCVGFLAQPGTAIGYGPR</sequence>
<feature type="transmembrane region" description="Helical" evidence="12">
    <location>
        <begin position="60"/>
        <end position="81"/>
    </location>
</feature>
<keyword evidence="10 12" id="KW-0472">Membrane</keyword>
<feature type="transmembrane region" description="Helical" evidence="12">
    <location>
        <begin position="263"/>
        <end position="286"/>
    </location>
</feature>
<dbReference type="InterPro" id="IPR059000">
    <property type="entry name" value="ATPase_P-type_domA"/>
</dbReference>
<evidence type="ECO:0000256" key="8">
    <source>
        <dbReference type="ARBA" id="ARBA00022967"/>
    </source>
</evidence>
<dbReference type="InterPro" id="IPR008250">
    <property type="entry name" value="ATPase_P-typ_transduc_dom_A_sf"/>
</dbReference>
<evidence type="ECO:0000256" key="2">
    <source>
        <dbReference type="ARBA" id="ARBA00022553"/>
    </source>
</evidence>
<dbReference type="Gene3D" id="3.40.50.1000">
    <property type="entry name" value="HAD superfamily/HAD-like"/>
    <property type="match status" value="1"/>
</dbReference>
<keyword evidence="4" id="KW-0479">Metal-binding</keyword>
<evidence type="ECO:0000256" key="9">
    <source>
        <dbReference type="ARBA" id="ARBA00022989"/>
    </source>
</evidence>
<evidence type="ECO:0000256" key="7">
    <source>
        <dbReference type="ARBA" id="ARBA00022842"/>
    </source>
</evidence>
<dbReference type="SUPFAM" id="SSF56784">
    <property type="entry name" value="HAD-like"/>
    <property type="match status" value="1"/>
</dbReference>
<feature type="transmembrane region" description="Helical" evidence="12">
    <location>
        <begin position="930"/>
        <end position="947"/>
    </location>
</feature>
<evidence type="ECO:0000256" key="11">
    <source>
        <dbReference type="ARBA" id="ARBA00049360"/>
    </source>
</evidence>
<keyword evidence="8" id="KW-1278">Translocase</keyword>
<dbReference type="InterPro" id="IPR006544">
    <property type="entry name" value="P-type_TPase_V"/>
</dbReference>
<dbReference type="Gene3D" id="2.70.150.10">
    <property type="entry name" value="Calcium-transporting ATPase, cytoplasmic transduction domain A"/>
    <property type="match status" value="1"/>
</dbReference>
<comment type="subcellular location">
    <subcellularLocation>
        <location evidence="1">Membrane</location>
        <topology evidence="1">Multi-pass membrane protein</topology>
    </subcellularLocation>
</comment>
<comment type="caution">
    <text evidence="14">The sequence shown here is derived from an EMBL/GenBank/DDBJ whole genome shotgun (WGS) entry which is preliminary data.</text>
</comment>
<dbReference type="PRINTS" id="PR00119">
    <property type="entry name" value="CATATPASE"/>
</dbReference>
<gene>
    <name evidence="14" type="ORF">WJX72_001147</name>
</gene>
<feature type="transmembrane region" description="Helical" evidence="12">
    <location>
        <begin position="229"/>
        <end position="251"/>
    </location>
</feature>
<dbReference type="PANTHER" id="PTHR45630:SF8">
    <property type="entry name" value="CATION-TRANSPORTING ATPASE"/>
    <property type="match status" value="1"/>
</dbReference>
<dbReference type="GO" id="GO:0019829">
    <property type="term" value="F:ATPase-coupled monoatomic cation transmembrane transporter activity"/>
    <property type="evidence" value="ECO:0007669"/>
    <property type="project" value="TreeGrafter"/>
</dbReference>
<evidence type="ECO:0000256" key="5">
    <source>
        <dbReference type="ARBA" id="ARBA00022741"/>
    </source>
</evidence>
<keyword evidence="3 12" id="KW-0812">Transmembrane</keyword>